<evidence type="ECO:0000256" key="1">
    <source>
        <dbReference type="ARBA" id="ARBA00023015"/>
    </source>
</evidence>
<dbReference type="RefSeq" id="WP_322854389.1">
    <property type="nucleotide sequence ID" value="NZ_JAYDCJ010000003.1"/>
</dbReference>
<evidence type="ECO:0000259" key="4">
    <source>
        <dbReference type="PROSITE" id="PS01124"/>
    </source>
</evidence>
<dbReference type="InterPro" id="IPR018060">
    <property type="entry name" value="HTH_AraC"/>
</dbReference>
<name>A0ABU5NVM8_9GAMM</name>
<dbReference type="InterPro" id="IPR018062">
    <property type="entry name" value="HTH_AraC-typ_CS"/>
</dbReference>
<dbReference type="InterPro" id="IPR050204">
    <property type="entry name" value="AraC_XylS_family_regulators"/>
</dbReference>
<keyword evidence="2" id="KW-0238">DNA-binding</keyword>
<dbReference type="PROSITE" id="PS00041">
    <property type="entry name" value="HTH_ARAC_FAMILY_1"/>
    <property type="match status" value="1"/>
</dbReference>
<evidence type="ECO:0000256" key="2">
    <source>
        <dbReference type="ARBA" id="ARBA00023125"/>
    </source>
</evidence>
<evidence type="ECO:0000313" key="5">
    <source>
        <dbReference type="EMBL" id="MEA1079869.1"/>
    </source>
</evidence>
<comment type="caution">
    <text evidence="5">The sequence shown here is derived from an EMBL/GenBank/DDBJ whole genome shotgun (WGS) entry which is preliminary data.</text>
</comment>
<dbReference type="PROSITE" id="PS01124">
    <property type="entry name" value="HTH_ARAC_FAMILY_2"/>
    <property type="match status" value="1"/>
</dbReference>
<proteinExistence type="predicted"/>
<evidence type="ECO:0000313" key="6">
    <source>
        <dbReference type="Proteomes" id="UP001305746"/>
    </source>
</evidence>
<reference evidence="5 6" key="1">
    <citation type="submission" date="2023-12" db="EMBL/GenBank/DDBJ databases">
        <title>Marinobacter qingdaonensis sp. nov., isolated from the intertidal sediment of Qingdao, PR China.</title>
        <authorList>
            <person name="Li Y."/>
        </authorList>
    </citation>
    <scope>NUCLEOTIDE SEQUENCE [LARGE SCALE GENOMIC DNA]</scope>
    <source>
        <strain evidence="5 6">ASW11-75</strain>
    </source>
</reference>
<accession>A0ABU5NVM8</accession>
<dbReference type="Gene3D" id="1.10.10.60">
    <property type="entry name" value="Homeodomain-like"/>
    <property type="match status" value="1"/>
</dbReference>
<keyword evidence="3" id="KW-0804">Transcription</keyword>
<protein>
    <submittedName>
        <fullName evidence="5">Helix-turn-helix domain-containing protein</fullName>
    </submittedName>
</protein>
<dbReference type="Pfam" id="PF12833">
    <property type="entry name" value="HTH_18"/>
    <property type="match status" value="1"/>
</dbReference>
<dbReference type="EMBL" id="JAYDCJ010000003">
    <property type="protein sequence ID" value="MEA1079869.1"/>
    <property type="molecule type" value="Genomic_DNA"/>
</dbReference>
<gene>
    <name evidence="5" type="ORF">U5822_04280</name>
</gene>
<feature type="domain" description="HTH araC/xylS-type" evidence="4">
    <location>
        <begin position="213"/>
        <end position="312"/>
    </location>
</feature>
<dbReference type="Proteomes" id="UP001305746">
    <property type="component" value="Unassembled WGS sequence"/>
</dbReference>
<organism evidence="5 6">
    <name type="scientific">Marinobacter qingdaonensis</name>
    <dbReference type="NCBI Taxonomy" id="3108486"/>
    <lineage>
        <taxon>Bacteria</taxon>
        <taxon>Pseudomonadati</taxon>
        <taxon>Pseudomonadota</taxon>
        <taxon>Gammaproteobacteria</taxon>
        <taxon>Pseudomonadales</taxon>
        <taxon>Marinobacteraceae</taxon>
        <taxon>Marinobacter</taxon>
    </lineage>
</organism>
<dbReference type="PANTHER" id="PTHR46796">
    <property type="entry name" value="HTH-TYPE TRANSCRIPTIONAL ACTIVATOR RHAS-RELATED"/>
    <property type="match status" value="1"/>
</dbReference>
<evidence type="ECO:0000256" key="3">
    <source>
        <dbReference type="ARBA" id="ARBA00023163"/>
    </source>
</evidence>
<sequence length="322" mass="36857">MHHKPTKFAPKRCAIETHDANEQADNLTDWHQQYDQVDAGRFYGRIDELQIRDLQVYREHSSHTLHQQCLVKANALWFGIPSQHERCRINGQRVNRNDILCHPGSQPFELVTPGRFDMHGIVVSKQTLLDSASLQSLDIQPLDAERHARLQLPDTTLAQLRYLTDRIVNSRVDRLDGRIHHDLLIMALLEVMHIETPSVSGPPSYRQRRAVVDRIRQYLTANEEIPLTVSELCEIGCVSRRTLQYSFESILDISPSQFLRVHRLNRVKRMLGAAEATSVSEAAAYHGFYHLSQFSRDYKHLFGELPSSTLATALSRSGTTHP</sequence>
<keyword evidence="6" id="KW-1185">Reference proteome</keyword>
<keyword evidence="1" id="KW-0805">Transcription regulation</keyword>
<dbReference type="SMART" id="SM00342">
    <property type="entry name" value="HTH_ARAC"/>
    <property type="match status" value="1"/>
</dbReference>
<dbReference type="PANTHER" id="PTHR46796:SF12">
    <property type="entry name" value="HTH-TYPE DNA-BINDING TRANSCRIPTIONAL ACTIVATOR EUTR"/>
    <property type="match status" value="1"/>
</dbReference>